<gene>
    <name evidence="2" type="ORF">MUB46_03280</name>
</gene>
<dbReference type="InterPro" id="IPR036388">
    <property type="entry name" value="WH-like_DNA-bd_sf"/>
</dbReference>
<keyword evidence="3" id="KW-1185">Reference proteome</keyword>
<evidence type="ECO:0000256" key="1">
    <source>
        <dbReference type="SAM" id="MobiDB-lite"/>
    </source>
</evidence>
<dbReference type="RefSeq" id="WP_261614452.1">
    <property type="nucleotide sequence ID" value="NZ_JALIDZ010000002.1"/>
</dbReference>
<evidence type="ECO:0008006" key="4">
    <source>
        <dbReference type="Google" id="ProtNLM"/>
    </source>
</evidence>
<organism evidence="2 3">
    <name type="scientific">Microbaculum marinisediminis</name>
    <dbReference type="NCBI Taxonomy" id="2931392"/>
    <lineage>
        <taxon>Bacteria</taxon>
        <taxon>Pseudomonadati</taxon>
        <taxon>Pseudomonadota</taxon>
        <taxon>Alphaproteobacteria</taxon>
        <taxon>Hyphomicrobiales</taxon>
        <taxon>Tepidamorphaceae</taxon>
        <taxon>Microbaculum</taxon>
    </lineage>
</organism>
<dbReference type="EMBL" id="JALIDZ010000002">
    <property type="protein sequence ID" value="MCT8970874.1"/>
    <property type="molecule type" value="Genomic_DNA"/>
</dbReference>
<reference evidence="2 3" key="1">
    <citation type="submission" date="2022-04" db="EMBL/GenBank/DDBJ databases">
        <authorList>
            <person name="Ye Y.-Q."/>
            <person name="Du Z.-J."/>
        </authorList>
    </citation>
    <scope>NUCLEOTIDE SEQUENCE [LARGE SCALE GENOMIC DNA]</scope>
    <source>
        <strain evidence="2 3">A6E488</strain>
    </source>
</reference>
<dbReference type="Gene3D" id="1.10.10.10">
    <property type="entry name" value="Winged helix-like DNA-binding domain superfamily/Winged helix DNA-binding domain"/>
    <property type="match status" value="1"/>
</dbReference>
<comment type="caution">
    <text evidence="2">The sequence shown here is derived from an EMBL/GenBank/DDBJ whole genome shotgun (WGS) entry which is preliminary data.</text>
</comment>
<dbReference type="Proteomes" id="UP001320898">
    <property type="component" value="Unassembled WGS sequence"/>
</dbReference>
<name>A0AAW5QVD3_9HYPH</name>
<feature type="region of interest" description="Disordered" evidence="1">
    <location>
        <begin position="107"/>
        <end position="150"/>
    </location>
</feature>
<evidence type="ECO:0000313" key="2">
    <source>
        <dbReference type="EMBL" id="MCT8970874.1"/>
    </source>
</evidence>
<evidence type="ECO:0000313" key="3">
    <source>
        <dbReference type="Proteomes" id="UP001320898"/>
    </source>
</evidence>
<dbReference type="AlphaFoldDB" id="A0AAW5QVD3"/>
<accession>A0AAW5QVD3</accession>
<protein>
    <recommendedName>
        <fullName evidence="4">Helix-turn-helix domain-containing protein</fullName>
    </recommendedName>
</protein>
<proteinExistence type="predicted"/>
<sequence>MASGGYIKITRAVFDHPSFAREAFTEREAWLWLIAEAAWRERAADINGEAVPLGRGELAHSERWLARRWRWSRSRVQRFRDRLERDGMIESVPGKVGTVVRIVNYDRYQSGPPSGPPQREKSGHANPCDNSENGDARATITGASGPPSGPELEVITQEGKEYMRNATQDGGKVISLNAKRTGNEPDATKAKLPAGGKFQGVDDWFEQAFWPAYPLKRGKKEARRAFAKAVASGVDPADMLAGAERYAVECRRRGTPPDKIKYAQGWISGERWTDEPLDSGSTGSLAEIAMQQAVAAGGRTGGTGDDW</sequence>